<keyword evidence="2" id="KW-1185">Reference proteome</keyword>
<reference evidence="2" key="1">
    <citation type="journal article" date="2023" name="Nat. Plants">
        <title>Single-cell RNA sequencing provides a high-resolution roadmap for understanding the multicellular compartmentation of specialized metabolism.</title>
        <authorList>
            <person name="Sun S."/>
            <person name="Shen X."/>
            <person name="Li Y."/>
            <person name="Li Y."/>
            <person name="Wang S."/>
            <person name="Li R."/>
            <person name="Zhang H."/>
            <person name="Shen G."/>
            <person name="Guo B."/>
            <person name="Wei J."/>
            <person name="Xu J."/>
            <person name="St-Pierre B."/>
            <person name="Chen S."/>
            <person name="Sun C."/>
        </authorList>
    </citation>
    <scope>NUCLEOTIDE SEQUENCE [LARGE SCALE GENOMIC DNA]</scope>
</reference>
<proteinExistence type="predicted"/>
<evidence type="ECO:0000313" key="1">
    <source>
        <dbReference type="EMBL" id="KAI5680935.1"/>
    </source>
</evidence>
<name>A0ACC0C7S0_CATRO</name>
<accession>A0ACC0C7S0</accession>
<evidence type="ECO:0000313" key="2">
    <source>
        <dbReference type="Proteomes" id="UP001060085"/>
    </source>
</evidence>
<gene>
    <name evidence="1" type="ORF">M9H77_02162</name>
</gene>
<sequence>MDWRFEQCDYHEKEKVLYALLGLKDYASVWQDKLTATKRRCGLESPQDVKEDEPTKMGQFLKVLNEEIAQVVELHLYYDIEELVAFDRKVEKNLQRSETNKKPVVGMLWWKWIKDKPLLTNQKMTRELNILKLKENQEGVDKNMETMRGNKGIKEALGITRIEGKMRKAGVKIHKKRSKIGANGIENEEKHYGFLSKSISFFTSSFSLCLEPFFKEIKLIPYLCNCDEYALVLFNSLWSSVPSLMDKFWCHNDYWLNKLYNLQEKWGPTLSKDFSSGVVLSSQMSKATNHVISRRL</sequence>
<protein>
    <submittedName>
        <fullName evidence="1">Uncharacterized protein</fullName>
    </submittedName>
</protein>
<dbReference type="EMBL" id="CM044701">
    <property type="protein sequence ID" value="KAI5680935.1"/>
    <property type="molecule type" value="Genomic_DNA"/>
</dbReference>
<organism evidence="1 2">
    <name type="scientific">Catharanthus roseus</name>
    <name type="common">Madagascar periwinkle</name>
    <name type="synonym">Vinca rosea</name>
    <dbReference type="NCBI Taxonomy" id="4058"/>
    <lineage>
        <taxon>Eukaryota</taxon>
        <taxon>Viridiplantae</taxon>
        <taxon>Streptophyta</taxon>
        <taxon>Embryophyta</taxon>
        <taxon>Tracheophyta</taxon>
        <taxon>Spermatophyta</taxon>
        <taxon>Magnoliopsida</taxon>
        <taxon>eudicotyledons</taxon>
        <taxon>Gunneridae</taxon>
        <taxon>Pentapetalae</taxon>
        <taxon>asterids</taxon>
        <taxon>lamiids</taxon>
        <taxon>Gentianales</taxon>
        <taxon>Apocynaceae</taxon>
        <taxon>Rauvolfioideae</taxon>
        <taxon>Vinceae</taxon>
        <taxon>Catharanthinae</taxon>
        <taxon>Catharanthus</taxon>
    </lineage>
</organism>
<dbReference type="Proteomes" id="UP001060085">
    <property type="component" value="Linkage Group LG01"/>
</dbReference>
<comment type="caution">
    <text evidence="1">The sequence shown here is derived from an EMBL/GenBank/DDBJ whole genome shotgun (WGS) entry which is preliminary data.</text>
</comment>